<dbReference type="GO" id="GO:0030215">
    <property type="term" value="F:semaphorin receptor binding"/>
    <property type="evidence" value="ECO:0007669"/>
    <property type="project" value="InterPro"/>
</dbReference>
<keyword evidence="8" id="KW-0677">Repeat</keyword>
<evidence type="ECO:0000256" key="3">
    <source>
        <dbReference type="ARBA" id="ARBA00009492"/>
    </source>
</evidence>
<dbReference type="FunFam" id="2.130.10.10:FF:000369">
    <property type="entry name" value="semaphorin-2A isoform X1"/>
    <property type="match status" value="1"/>
</dbReference>
<evidence type="ECO:0000256" key="15">
    <source>
        <dbReference type="ARBA" id="ARBA00023319"/>
    </source>
</evidence>
<evidence type="ECO:0000256" key="11">
    <source>
        <dbReference type="ARBA" id="ARBA00022989"/>
    </source>
</evidence>
<dbReference type="Proteomes" id="UP000494165">
    <property type="component" value="Unassembled WGS sequence"/>
</dbReference>
<comment type="caution">
    <text evidence="17">Lacks conserved residue(s) required for the propagation of feature annotation.</text>
</comment>
<dbReference type="PROSITE" id="PS51004">
    <property type="entry name" value="SEMA"/>
    <property type="match status" value="1"/>
</dbReference>
<comment type="subcellular location">
    <subcellularLocation>
        <location evidence="1">Membrane</location>
        <topology evidence="1">Single-pass membrane protein</topology>
    </subcellularLocation>
    <subcellularLocation>
        <location evidence="2">Secreted</location>
    </subcellularLocation>
</comment>
<gene>
    <name evidence="22" type="ORF">CLODIP_2_CD09775</name>
</gene>
<dbReference type="InterPro" id="IPR027231">
    <property type="entry name" value="Semaphorin"/>
</dbReference>
<feature type="chain" id="PRO_5035859121" description="Semaphorin-2A" evidence="20">
    <location>
        <begin position="23"/>
        <end position="1042"/>
    </location>
</feature>
<dbReference type="PRINTS" id="PR01705">
    <property type="entry name" value="TSP1REPEAT"/>
</dbReference>
<dbReference type="Gene3D" id="2.130.10.10">
    <property type="entry name" value="YVTN repeat-like/Quinoprotein amine dehydrogenase"/>
    <property type="match status" value="1"/>
</dbReference>
<dbReference type="FunFam" id="2.20.100.10:FF:000007">
    <property type="entry name" value="Thrombospondin 1"/>
    <property type="match status" value="1"/>
</dbReference>
<evidence type="ECO:0000256" key="7">
    <source>
        <dbReference type="ARBA" id="ARBA00022729"/>
    </source>
</evidence>
<evidence type="ECO:0000256" key="8">
    <source>
        <dbReference type="ARBA" id="ARBA00022737"/>
    </source>
</evidence>
<dbReference type="SMART" id="SM00423">
    <property type="entry name" value="PSI"/>
    <property type="match status" value="1"/>
</dbReference>
<dbReference type="GO" id="GO:0030335">
    <property type="term" value="P:positive regulation of cell migration"/>
    <property type="evidence" value="ECO:0007669"/>
    <property type="project" value="TreeGrafter"/>
</dbReference>
<keyword evidence="5" id="KW-0964">Secreted</keyword>
<keyword evidence="6 19" id="KW-0812">Transmembrane</keyword>
<dbReference type="PANTHER" id="PTHR11036">
    <property type="entry name" value="SEMAPHORIN"/>
    <property type="match status" value="1"/>
</dbReference>
<dbReference type="Pfam" id="PF23260">
    <property type="entry name" value="TSP1_2"/>
    <property type="match status" value="1"/>
</dbReference>
<evidence type="ECO:0000313" key="23">
    <source>
        <dbReference type="Proteomes" id="UP000494165"/>
    </source>
</evidence>
<feature type="signal peptide" evidence="20">
    <location>
        <begin position="1"/>
        <end position="22"/>
    </location>
</feature>
<dbReference type="EMBL" id="CADEPI010000055">
    <property type="protein sequence ID" value="CAB3370804.1"/>
    <property type="molecule type" value="Genomic_DNA"/>
</dbReference>
<dbReference type="GO" id="GO:0005886">
    <property type="term" value="C:plasma membrane"/>
    <property type="evidence" value="ECO:0007669"/>
    <property type="project" value="TreeGrafter"/>
</dbReference>
<evidence type="ECO:0000256" key="6">
    <source>
        <dbReference type="ARBA" id="ARBA00022692"/>
    </source>
</evidence>
<evidence type="ECO:0000256" key="13">
    <source>
        <dbReference type="ARBA" id="ARBA00023157"/>
    </source>
</evidence>
<dbReference type="Pfam" id="PF01403">
    <property type="entry name" value="Sema"/>
    <property type="match status" value="1"/>
</dbReference>
<dbReference type="InterPro" id="IPR036383">
    <property type="entry name" value="TSP1_rpt_sf"/>
</dbReference>
<feature type="region of interest" description="Disordered" evidence="18">
    <location>
        <begin position="337"/>
        <end position="358"/>
    </location>
</feature>
<evidence type="ECO:0000256" key="9">
    <source>
        <dbReference type="ARBA" id="ARBA00022782"/>
    </source>
</evidence>
<dbReference type="AlphaFoldDB" id="A0A8S1CMT0"/>
<dbReference type="GO" id="GO:0045499">
    <property type="term" value="F:chemorepellent activity"/>
    <property type="evidence" value="ECO:0007669"/>
    <property type="project" value="TreeGrafter"/>
</dbReference>
<evidence type="ECO:0000256" key="19">
    <source>
        <dbReference type="SAM" id="Phobius"/>
    </source>
</evidence>
<comment type="similarity">
    <text evidence="3">Belongs to the semaphorin family.</text>
</comment>
<evidence type="ECO:0000256" key="4">
    <source>
        <dbReference type="ARBA" id="ARBA00022473"/>
    </source>
</evidence>
<dbReference type="SUPFAM" id="SSF82895">
    <property type="entry name" value="TSP-1 type 1 repeat"/>
    <property type="match status" value="5"/>
</dbReference>
<dbReference type="FunFam" id="2.20.100.10:FF:000021">
    <property type="entry name" value="semaphorin-5B isoform X1"/>
    <property type="match status" value="1"/>
</dbReference>
<dbReference type="InterPro" id="IPR015943">
    <property type="entry name" value="WD40/YVTN_repeat-like_dom_sf"/>
</dbReference>
<dbReference type="GO" id="GO:0007411">
    <property type="term" value="P:axon guidance"/>
    <property type="evidence" value="ECO:0007669"/>
    <property type="project" value="TreeGrafter"/>
</dbReference>
<reference evidence="22 23" key="1">
    <citation type="submission" date="2020-04" db="EMBL/GenBank/DDBJ databases">
        <authorList>
            <person name="Alioto T."/>
            <person name="Alioto T."/>
            <person name="Gomez Garrido J."/>
        </authorList>
    </citation>
    <scope>NUCLEOTIDE SEQUENCE [LARGE SCALE GENOMIC DNA]</scope>
</reference>
<keyword evidence="15" id="KW-0393">Immunoglobulin domain</keyword>
<dbReference type="SUPFAM" id="SSF101912">
    <property type="entry name" value="Sema domain"/>
    <property type="match status" value="1"/>
</dbReference>
<feature type="transmembrane region" description="Helical" evidence="19">
    <location>
        <begin position="926"/>
        <end position="952"/>
    </location>
</feature>
<dbReference type="InterPro" id="IPR001627">
    <property type="entry name" value="Semap_dom"/>
</dbReference>
<dbReference type="InterPro" id="IPR036352">
    <property type="entry name" value="Semap_dom_sf"/>
</dbReference>
<evidence type="ECO:0000256" key="17">
    <source>
        <dbReference type="PROSITE-ProRule" id="PRU00352"/>
    </source>
</evidence>
<feature type="domain" description="Sema" evidence="21">
    <location>
        <begin position="29"/>
        <end position="478"/>
    </location>
</feature>
<dbReference type="InterPro" id="IPR057563">
    <property type="entry name" value="Sema5A/B-like_TSP-1"/>
</dbReference>
<keyword evidence="13" id="KW-1015">Disulfide bond</keyword>
<accession>A0A8S1CMT0</accession>
<dbReference type="FunFam" id="2.20.100.10:FF:000001">
    <property type="entry name" value="semaphorin-5A isoform X1"/>
    <property type="match status" value="1"/>
</dbReference>
<evidence type="ECO:0000256" key="20">
    <source>
        <dbReference type="SAM" id="SignalP"/>
    </source>
</evidence>
<evidence type="ECO:0000256" key="1">
    <source>
        <dbReference type="ARBA" id="ARBA00004167"/>
    </source>
</evidence>
<dbReference type="PROSITE" id="PS50092">
    <property type="entry name" value="TSP1"/>
    <property type="match status" value="5"/>
</dbReference>
<dbReference type="Gene3D" id="2.20.100.10">
    <property type="entry name" value="Thrombospondin type-1 (TSP1) repeat"/>
    <property type="match status" value="5"/>
</dbReference>
<sequence>MAAFLCSAWLLLLLLSARGLHAADADSDFRYIPHEDLLASSDSFDEPGVSAYSVIQFDLARNQLLVGAKDSLFRLSLRGLSALERARWEAPVNKTILCQDKGQREQDCHNFVKVLQINGKKVFTCGTHAYSPLCSWREADNLNKVLETVSGTARCPYSPQANSTALMTRDGRFFAATTTDFSGADPVISRSMGGLETLRTSQYNSKWLSEPDFVGAFENDEFVYFLFRESAVEYINCGKIIYSRIARVCKNDTSGQLMLKDNWTTFLKARLNCSVPGQYPFYYNEIQGFSYDEPQGLVYATFTTPENSIAGSAICAFNMSAISTAFSGAYKHQAHPGASWERHSPTHSSHGKCPTPGGGLPRGLVDSSKYQLMDEAVKPFTLHPLHVSQPLERLTKIAITLVDTKLHKSVIVMFVATSEGKIKKLGVLPRTMNTCLLEVWEPFSPKVRGTAKIMDLKYLKETDSLYVASSEGVLRVPAQRCARFPSRQACLNAHDPHCGWNELKLSCTTAPNKDPLALHWEQSAPRCPVLTDPVDGSWGSWSAWSSCAYKQGSGDQCQCRIRQCNNPAPQHGGKDCGNLFTVWTDRSFAELDLLTGAGPNIEVTNCTQHGGWTAWSQWSACSQTCGVAVKSRRRTCGNPAPAFGGRVCVGQDHNEMYCSANPPCPAKQGPPPRDGHWSEWSSWTGCSAADCGTGLRTRRRKCDSPSPQNGGQECPGCAEQSELCSASCAEVRKFSTWTPWLAISANSSSGPMKERRYRFQCRAPATDPNQVKLTQFKEEERTCIGNTCSKPGSPSVVSQGQWGCWSDWSPCSVSCGLGVRIRSRPCLGSSCDGPTTMDESCEASVSCHSLAGWQAWTEWSVCNEEGEQYRKRSCLASKPGPQLCVGPNKQTRMCFTVPLENELNIIPDSSAAHIASRPRENDSVGIVLGASTAAFLAGLIAATAAVATIVIVKRRQRMKRGPGRVPGSPHYIPARQNPYVSVPMQRGVADGKNALLDNEDNTTPKIFSPAKPVEYETATIKRNSHSLANNHKLREDHDDHFF</sequence>
<organism evidence="22 23">
    <name type="scientific">Cloeon dipterum</name>
    <dbReference type="NCBI Taxonomy" id="197152"/>
    <lineage>
        <taxon>Eukaryota</taxon>
        <taxon>Metazoa</taxon>
        <taxon>Ecdysozoa</taxon>
        <taxon>Arthropoda</taxon>
        <taxon>Hexapoda</taxon>
        <taxon>Insecta</taxon>
        <taxon>Pterygota</taxon>
        <taxon>Palaeoptera</taxon>
        <taxon>Ephemeroptera</taxon>
        <taxon>Pisciforma</taxon>
        <taxon>Baetidae</taxon>
        <taxon>Cloeon</taxon>
    </lineage>
</organism>
<dbReference type="OrthoDB" id="9988752at2759"/>
<dbReference type="InterPro" id="IPR000884">
    <property type="entry name" value="TSP1_rpt"/>
</dbReference>
<keyword evidence="14" id="KW-0325">Glycoprotein</keyword>
<comment type="caution">
    <text evidence="22">The sequence shown here is derived from an EMBL/GenBank/DDBJ whole genome shotgun (WGS) entry which is preliminary data.</text>
</comment>
<dbReference type="GO" id="GO:0005576">
    <property type="term" value="C:extracellular region"/>
    <property type="evidence" value="ECO:0007669"/>
    <property type="project" value="UniProtKB-SubCell"/>
</dbReference>
<evidence type="ECO:0000259" key="21">
    <source>
        <dbReference type="PROSITE" id="PS51004"/>
    </source>
</evidence>
<dbReference type="GO" id="GO:0071526">
    <property type="term" value="P:semaphorin-plexin signaling pathway"/>
    <property type="evidence" value="ECO:0007669"/>
    <property type="project" value="TreeGrafter"/>
</dbReference>
<evidence type="ECO:0000256" key="18">
    <source>
        <dbReference type="SAM" id="MobiDB-lite"/>
    </source>
</evidence>
<keyword evidence="23" id="KW-1185">Reference proteome</keyword>
<evidence type="ECO:0000256" key="5">
    <source>
        <dbReference type="ARBA" id="ARBA00022525"/>
    </source>
</evidence>
<evidence type="ECO:0000313" key="22">
    <source>
        <dbReference type="EMBL" id="CAB3370804.1"/>
    </source>
</evidence>
<keyword evidence="11 19" id="KW-1133">Transmembrane helix</keyword>
<keyword evidence="4" id="KW-0217">Developmental protein</keyword>
<dbReference type="SMART" id="SM00209">
    <property type="entry name" value="TSP1"/>
    <property type="match status" value="6"/>
</dbReference>
<dbReference type="SMART" id="SM00630">
    <property type="entry name" value="Sema"/>
    <property type="match status" value="1"/>
</dbReference>
<keyword evidence="12 19" id="KW-0472">Membrane</keyword>
<protein>
    <recommendedName>
        <fullName evidence="16">Semaphorin-2A</fullName>
    </recommendedName>
</protein>
<evidence type="ECO:0000256" key="14">
    <source>
        <dbReference type="ARBA" id="ARBA00023180"/>
    </source>
</evidence>
<dbReference type="Pfam" id="PF00090">
    <property type="entry name" value="TSP_1"/>
    <property type="match status" value="4"/>
</dbReference>
<keyword evidence="7 20" id="KW-0732">Signal</keyword>
<evidence type="ECO:0000256" key="16">
    <source>
        <dbReference type="ARBA" id="ARBA00074148"/>
    </source>
</evidence>
<dbReference type="SUPFAM" id="SSF103575">
    <property type="entry name" value="Plexin repeat"/>
    <property type="match status" value="1"/>
</dbReference>
<evidence type="ECO:0000256" key="10">
    <source>
        <dbReference type="ARBA" id="ARBA00022902"/>
    </source>
</evidence>
<dbReference type="InterPro" id="IPR016201">
    <property type="entry name" value="PSI"/>
</dbReference>
<keyword evidence="9" id="KW-0221">Differentiation</keyword>
<dbReference type="Gene3D" id="3.30.1680.10">
    <property type="entry name" value="ligand-binding face of the semaphorins, domain 2"/>
    <property type="match status" value="1"/>
</dbReference>
<dbReference type="PANTHER" id="PTHR11036:SF79">
    <property type="entry name" value="SEMAPHORIN 5C, ISOFORM A"/>
    <property type="match status" value="1"/>
</dbReference>
<name>A0A8S1CMT0_9INSE</name>
<evidence type="ECO:0000256" key="12">
    <source>
        <dbReference type="ARBA" id="ARBA00023136"/>
    </source>
</evidence>
<proteinExistence type="inferred from homology"/>
<evidence type="ECO:0000256" key="2">
    <source>
        <dbReference type="ARBA" id="ARBA00004613"/>
    </source>
</evidence>
<keyword evidence="10" id="KW-0524">Neurogenesis</keyword>